<feature type="domain" description="Aminotransferase-like plant mobile" evidence="1">
    <location>
        <begin position="5"/>
        <end position="106"/>
    </location>
</feature>
<dbReference type="AlphaFoldDB" id="A0A9D3VTZ7"/>
<sequence length="134" mass="14587">MLGGCKLDPTIISALVERWRLETHTFHFSCDECTIILKDEALQLGLPMDGPVITGSTVIPGKAELCRAMLKKVSNKFDGVATTSGGLHRMRKTKLEVYHLVHVILGAMLSHDTDRWLSTPTAVVGLVVTTVSTS</sequence>
<accession>A0A9D3VTZ7</accession>
<evidence type="ECO:0000313" key="3">
    <source>
        <dbReference type="Proteomes" id="UP000828251"/>
    </source>
</evidence>
<dbReference type="GO" id="GO:0010073">
    <property type="term" value="P:meristem maintenance"/>
    <property type="evidence" value="ECO:0007669"/>
    <property type="project" value="InterPro"/>
</dbReference>
<evidence type="ECO:0000313" key="2">
    <source>
        <dbReference type="EMBL" id="KAH1097095.1"/>
    </source>
</evidence>
<dbReference type="InterPro" id="IPR044824">
    <property type="entry name" value="MAIN-like"/>
</dbReference>
<proteinExistence type="predicted"/>
<reference evidence="2 3" key="1">
    <citation type="journal article" date="2021" name="Plant Biotechnol. J.">
        <title>Multi-omics assisted identification of the key and species-specific regulatory components of drought-tolerant mechanisms in Gossypium stocksii.</title>
        <authorList>
            <person name="Yu D."/>
            <person name="Ke L."/>
            <person name="Zhang D."/>
            <person name="Wu Y."/>
            <person name="Sun Y."/>
            <person name="Mei J."/>
            <person name="Sun J."/>
            <person name="Sun Y."/>
        </authorList>
    </citation>
    <scope>NUCLEOTIDE SEQUENCE [LARGE SCALE GENOMIC DNA]</scope>
    <source>
        <strain evidence="3">cv. E1</strain>
        <tissue evidence="2">Leaf</tissue>
    </source>
</reference>
<evidence type="ECO:0000259" key="1">
    <source>
        <dbReference type="Pfam" id="PF10536"/>
    </source>
</evidence>
<dbReference type="Pfam" id="PF10536">
    <property type="entry name" value="PMD"/>
    <property type="match status" value="1"/>
</dbReference>
<dbReference type="OrthoDB" id="1937804at2759"/>
<organism evidence="2 3">
    <name type="scientific">Gossypium stocksii</name>
    <dbReference type="NCBI Taxonomy" id="47602"/>
    <lineage>
        <taxon>Eukaryota</taxon>
        <taxon>Viridiplantae</taxon>
        <taxon>Streptophyta</taxon>
        <taxon>Embryophyta</taxon>
        <taxon>Tracheophyta</taxon>
        <taxon>Spermatophyta</taxon>
        <taxon>Magnoliopsida</taxon>
        <taxon>eudicotyledons</taxon>
        <taxon>Gunneridae</taxon>
        <taxon>Pentapetalae</taxon>
        <taxon>rosids</taxon>
        <taxon>malvids</taxon>
        <taxon>Malvales</taxon>
        <taxon>Malvaceae</taxon>
        <taxon>Malvoideae</taxon>
        <taxon>Gossypium</taxon>
    </lineage>
</organism>
<keyword evidence="3" id="KW-1185">Reference proteome</keyword>
<dbReference type="Proteomes" id="UP000828251">
    <property type="component" value="Unassembled WGS sequence"/>
</dbReference>
<dbReference type="EMBL" id="JAIQCV010000005">
    <property type="protein sequence ID" value="KAH1097095.1"/>
    <property type="molecule type" value="Genomic_DNA"/>
</dbReference>
<comment type="caution">
    <text evidence="2">The sequence shown here is derived from an EMBL/GenBank/DDBJ whole genome shotgun (WGS) entry which is preliminary data.</text>
</comment>
<dbReference type="InterPro" id="IPR019557">
    <property type="entry name" value="AminoTfrase-like_pln_mobile"/>
</dbReference>
<protein>
    <recommendedName>
        <fullName evidence="1">Aminotransferase-like plant mobile domain-containing protein</fullName>
    </recommendedName>
</protein>
<dbReference type="PANTHER" id="PTHR46033">
    <property type="entry name" value="PROTEIN MAIN-LIKE 2"/>
    <property type="match status" value="1"/>
</dbReference>
<dbReference type="PANTHER" id="PTHR46033:SF8">
    <property type="entry name" value="PROTEIN MAINTENANCE OF MERISTEMS-LIKE"/>
    <property type="match status" value="1"/>
</dbReference>
<gene>
    <name evidence="2" type="ORF">J1N35_014016</name>
</gene>
<name>A0A9D3VTZ7_9ROSI</name>